<organism evidence="1 2">
    <name type="scientific">Dermatophagoides pteronyssinus</name>
    <name type="common">European house dust mite</name>
    <dbReference type="NCBI Taxonomy" id="6956"/>
    <lineage>
        <taxon>Eukaryota</taxon>
        <taxon>Metazoa</taxon>
        <taxon>Ecdysozoa</taxon>
        <taxon>Arthropoda</taxon>
        <taxon>Chelicerata</taxon>
        <taxon>Arachnida</taxon>
        <taxon>Acari</taxon>
        <taxon>Acariformes</taxon>
        <taxon>Sarcoptiformes</taxon>
        <taxon>Astigmata</taxon>
        <taxon>Psoroptidia</taxon>
        <taxon>Analgoidea</taxon>
        <taxon>Pyroglyphidae</taxon>
        <taxon>Dermatophagoidinae</taxon>
        <taxon>Dermatophagoides</taxon>
    </lineage>
</organism>
<reference evidence="1 2" key="1">
    <citation type="journal article" date="2018" name="J. Allergy Clin. Immunol.">
        <title>High-quality assembly of Dermatophagoides pteronyssinus genome and transcriptome reveals a wide range of novel allergens.</title>
        <authorList>
            <person name="Liu X.Y."/>
            <person name="Yang K.Y."/>
            <person name="Wang M.Q."/>
            <person name="Kwok J.S."/>
            <person name="Zeng X."/>
            <person name="Yang Z."/>
            <person name="Xiao X.J."/>
            <person name="Lau C.P."/>
            <person name="Li Y."/>
            <person name="Huang Z.M."/>
            <person name="Ba J.G."/>
            <person name="Yim A.K."/>
            <person name="Ouyang C.Y."/>
            <person name="Ngai S.M."/>
            <person name="Chan T.F."/>
            <person name="Leung E.L."/>
            <person name="Liu L."/>
            <person name="Liu Z.G."/>
            <person name="Tsui S.K."/>
        </authorList>
    </citation>
    <scope>NUCLEOTIDE SEQUENCE [LARGE SCALE GENOMIC DNA]</scope>
    <source>
        <strain evidence="1">Derp</strain>
    </source>
</reference>
<evidence type="ECO:0000313" key="1">
    <source>
        <dbReference type="EMBL" id="KAH9418075.1"/>
    </source>
</evidence>
<name>A0ABQ8J6T5_DERPT</name>
<evidence type="ECO:0000313" key="2">
    <source>
        <dbReference type="Proteomes" id="UP000887458"/>
    </source>
</evidence>
<keyword evidence="2" id="KW-1185">Reference proteome</keyword>
<protein>
    <submittedName>
        <fullName evidence="1">Uncharacterized protein</fullName>
    </submittedName>
</protein>
<proteinExistence type="predicted"/>
<accession>A0ABQ8J6T5</accession>
<dbReference type="EMBL" id="NJHN03000067">
    <property type="protein sequence ID" value="KAH9418075.1"/>
    <property type="molecule type" value="Genomic_DNA"/>
</dbReference>
<gene>
    <name evidence="1" type="ORF">DERP_008332</name>
</gene>
<sequence length="86" mass="10465">MNNLIRFPKKNNIPNMKIDVYNELYFNNNNKLYTTPYSLVTDFDSWLVGCYQRCNYNYNNIILNTLLLLLFRRSITKNENENKIFR</sequence>
<dbReference type="Proteomes" id="UP000887458">
    <property type="component" value="Unassembled WGS sequence"/>
</dbReference>
<reference evidence="1 2" key="2">
    <citation type="journal article" date="2022" name="Mol. Biol. Evol.">
        <title>Comparative Genomics Reveals Insights into the Divergent Evolution of Astigmatic Mites and Household Pest Adaptations.</title>
        <authorList>
            <person name="Xiong Q."/>
            <person name="Wan A.T."/>
            <person name="Liu X."/>
            <person name="Fung C.S."/>
            <person name="Xiao X."/>
            <person name="Malainual N."/>
            <person name="Hou J."/>
            <person name="Wang L."/>
            <person name="Wang M."/>
            <person name="Yang K.Y."/>
            <person name="Cui Y."/>
            <person name="Leung E.L."/>
            <person name="Nong W."/>
            <person name="Shin S.K."/>
            <person name="Au S.W."/>
            <person name="Jeong K.Y."/>
            <person name="Chew F.T."/>
            <person name="Hui J.H."/>
            <person name="Leung T.F."/>
            <person name="Tungtrongchitr A."/>
            <person name="Zhong N."/>
            <person name="Liu Z."/>
            <person name="Tsui S.K."/>
        </authorList>
    </citation>
    <scope>NUCLEOTIDE SEQUENCE [LARGE SCALE GENOMIC DNA]</scope>
    <source>
        <strain evidence="1">Derp</strain>
    </source>
</reference>
<comment type="caution">
    <text evidence="1">The sequence shown here is derived from an EMBL/GenBank/DDBJ whole genome shotgun (WGS) entry which is preliminary data.</text>
</comment>